<accession>A0A7Y6A6H9</accession>
<evidence type="ECO:0008006" key="3">
    <source>
        <dbReference type="Google" id="ProtNLM"/>
    </source>
</evidence>
<comment type="caution">
    <text evidence="1">The sequence shown here is derived from an EMBL/GenBank/DDBJ whole genome shotgun (WGS) entry which is preliminary data.</text>
</comment>
<dbReference type="AlphaFoldDB" id="A0A7Y6A6H9"/>
<gene>
    <name evidence="1" type="ORF">HP550_19145</name>
</gene>
<dbReference type="InterPro" id="IPR011335">
    <property type="entry name" value="Restrct_endonuc-II-like"/>
</dbReference>
<evidence type="ECO:0000313" key="1">
    <source>
        <dbReference type="EMBL" id="NUU19369.1"/>
    </source>
</evidence>
<dbReference type="EMBL" id="JABMCI010000070">
    <property type="protein sequence ID" value="NUU19369.1"/>
    <property type="molecule type" value="Genomic_DNA"/>
</dbReference>
<keyword evidence="2" id="KW-1185">Reference proteome</keyword>
<reference evidence="1 2" key="1">
    <citation type="submission" date="2020-05" db="EMBL/GenBank/DDBJ databases">
        <title>Genome Sequencing of Type Strains.</title>
        <authorList>
            <person name="Lemaire J.F."/>
            <person name="Inderbitzin P."/>
            <person name="Gregorio O.A."/>
            <person name="Collins S.B."/>
            <person name="Wespe N."/>
            <person name="Knight-Connoni V."/>
        </authorList>
    </citation>
    <scope>NUCLEOTIDE SEQUENCE [LARGE SCALE GENOMIC DNA]</scope>
    <source>
        <strain evidence="1 2">ATCC 25174</strain>
    </source>
</reference>
<dbReference type="RefSeq" id="WP_175349256.1">
    <property type="nucleotide sequence ID" value="NZ_JABMCI010000070.1"/>
</dbReference>
<sequence>MPRRADDRSTPDSLKVPAVRLARNNDPAVVRQRHRSGEWERISRGTYLAGAPGPDRLADVALGRIIGLHRRLQVPHWFSHESAALLWGLDQWVAPRTTHVIQEYRTSSAGDPSVTRHFTRTSDDELTMRRGLPATTLERTVVDCAASLAPLHGLVIADSALRCGADATRLTELLAARRGDRGIVRARAVVGFADDGAESPGESATRFIVLRDGLPVPTTQIPVATRLGTFWADLGWPEWKLLLEYDGRSKYADSSTEVFMREKRRHDALVETGWRALRVTKEDLRGTLLLRRLLPLIPSRLAATLRRRPELSS</sequence>
<dbReference type="SUPFAM" id="SSF52980">
    <property type="entry name" value="Restriction endonuclease-like"/>
    <property type="match status" value="1"/>
</dbReference>
<protein>
    <recommendedName>
        <fullName evidence="3">Transcriptional regulator, AbiEi antitoxin, Type IV TA system</fullName>
    </recommendedName>
</protein>
<name>A0A7Y6A6H9_9CELL</name>
<evidence type="ECO:0000313" key="2">
    <source>
        <dbReference type="Proteomes" id="UP000565724"/>
    </source>
</evidence>
<dbReference type="Proteomes" id="UP000565724">
    <property type="component" value="Unassembled WGS sequence"/>
</dbReference>
<organism evidence="1 2">
    <name type="scientific">Cellulomonas humilata</name>
    <dbReference type="NCBI Taxonomy" id="144055"/>
    <lineage>
        <taxon>Bacteria</taxon>
        <taxon>Bacillati</taxon>
        <taxon>Actinomycetota</taxon>
        <taxon>Actinomycetes</taxon>
        <taxon>Micrococcales</taxon>
        <taxon>Cellulomonadaceae</taxon>
        <taxon>Cellulomonas</taxon>
    </lineage>
</organism>
<proteinExistence type="predicted"/>